<gene>
    <name evidence="3" type="ORF">BDV23DRAFT_153865</name>
</gene>
<evidence type="ECO:0000256" key="1">
    <source>
        <dbReference type="SAM" id="MobiDB-lite"/>
    </source>
</evidence>
<sequence length="94" mass="10592">MKTLDPSSIMRPIDSDDQREAERKNRARGFRLSPSRVLHDLSFAPCFAICLFLILLHFNLREGLVSAGLSVGNRISCHRLSPLWNVKSGQANSR</sequence>
<accession>A0A5N7CAL5</accession>
<feature type="region of interest" description="Disordered" evidence="1">
    <location>
        <begin position="1"/>
        <end position="27"/>
    </location>
</feature>
<evidence type="ECO:0000313" key="3">
    <source>
        <dbReference type="EMBL" id="KAE8390989.1"/>
    </source>
</evidence>
<keyword evidence="2" id="KW-0472">Membrane</keyword>
<dbReference type="Proteomes" id="UP000326877">
    <property type="component" value="Unassembled WGS sequence"/>
</dbReference>
<proteinExistence type="predicted"/>
<reference evidence="3" key="1">
    <citation type="submission" date="2019-04" db="EMBL/GenBank/DDBJ databases">
        <title>Friends and foes A comparative genomics studyof 23 Aspergillus species from section Flavi.</title>
        <authorList>
            <consortium name="DOE Joint Genome Institute"/>
            <person name="Kjaerbolling I."/>
            <person name="Vesth T."/>
            <person name="Frisvad J.C."/>
            <person name="Nybo J.L."/>
            <person name="Theobald S."/>
            <person name="Kildgaard S."/>
            <person name="Isbrandt T."/>
            <person name="Kuo A."/>
            <person name="Sato A."/>
            <person name="Lyhne E.K."/>
            <person name="Kogle M.E."/>
            <person name="Wiebenga A."/>
            <person name="Kun R.S."/>
            <person name="Lubbers R.J."/>
            <person name="Makela M.R."/>
            <person name="Barry K."/>
            <person name="Chovatia M."/>
            <person name="Clum A."/>
            <person name="Daum C."/>
            <person name="Haridas S."/>
            <person name="He G."/>
            <person name="LaButti K."/>
            <person name="Lipzen A."/>
            <person name="Mondo S."/>
            <person name="Riley R."/>
            <person name="Salamov A."/>
            <person name="Simmons B.A."/>
            <person name="Magnuson J.K."/>
            <person name="Henrissat B."/>
            <person name="Mortensen U.H."/>
            <person name="Larsen T.O."/>
            <person name="Devries R.P."/>
            <person name="Grigoriev I.V."/>
            <person name="Machida M."/>
            <person name="Baker S.E."/>
            <person name="Andersen M.R."/>
        </authorList>
    </citation>
    <scope>NUCLEOTIDE SEQUENCE [LARGE SCALE GENOMIC DNA]</scope>
    <source>
        <strain evidence="3">IBT 14317</strain>
    </source>
</reference>
<name>A0A5N7CAL5_PETAA</name>
<feature type="transmembrane region" description="Helical" evidence="2">
    <location>
        <begin position="41"/>
        <end position="60"/>
    </location>
</feature>
<dbReference type="AlphaFoldDB" id="A0A5N7CAL5"/>
<keyword evidence="2" id="KW-0812">Transmembrane</keyword>
<feature type="compositionally biased region" description="Basic and acidic residues" evidence="1">
    <location>
        <begin position="13"/>
        <end position="24"/>
    </location>
</feature>
<protein>
    <submittedName>
        <fullName evidence="3">Uncharacterized protein</fullName>
    </submittedName>
</protein>
<organism evidence="3">
    <name type="scientific">Petromyces alliaceus</name>
    <name type="common">Aspergillus alliaceus</name>
    <dbReference type="NCBI Taxonomy" id="209559"/>
    <lineage>
        <taxon>Eukaryota</taxon>
        <taxon>Fungi</taxon>
        <taxon>Dikarya</taxon>
        <taxon>Ascomycota</taxon>
        <taxon>Pezizomycotina</taxon>
        <taxon>Eurotiomycetes</taxon>
        <taxon>Eurotiomycetidae</taxon>
        <taxon>Eurotiales</taxon>
        <taxon>Aspergillaceae</taxon>
        <taxon>Aspergillus</taxon>
        <taxon>Aspergillus subgen. Circumdati</taxon>
    </lineage>
</organism>
<evidence type="ECO:0000256" key="2">
    <source>
        <dbReference type="SAM" id="Phobius"/>
    </source>
</evidence>
<dbReference type="EMBL" id="ML735249">
    <property type="protein sequence ID" value="KAE8390989.1"/>
    <property type="molecule type" value="Genomic_DNA"/>
</dbReference>
<keyword evidence="2" id="KW-1133">Transmembrane helix</keyword>